<evidence type="ECO:0000256" key="2">
    <source>
        <dbReference type="SAM" id="Phobius"/>
    </source>
</evidence>
<sequence>MEEGDPNRPSLGFPIGLVLLLLMLFIMSGLFSCCLHWERVLYLLGATSEDNHSLTEEDVENFPQKSPPPRVKSKKSQGQSHPVLMPGDQVPNKDLDSLRRRKVESSKSENTE</sequence>
<organism evidence="3 4">
    <name type="scientific">Dovyalis caffra</name>
    <dbReference type="NCBI Taxonomy" id="77055"/>
    <lineage>
        <taxon>Eukaryota</taxon>
        <taxon>Viridiplantae</taxon>
        <taxon>Streptophyta</taxon>
        <taxon>Embryophyta</taxon>
        <taxon>Tracheophyta</taxon>
        <taxon>Spermatophyta</taxon>
        <taxon>Magnoliopsida</taxon>
        <taxon>eudicotyledons</taxon>
        <taxon>Gunneridae</taxon>
        <taxon>Pentapetalae</taxon>
        <taxon>rosids</taxon>
        <taxon>fabids</taxon>
        <taxon>Malpighiales</taxon>
        <taxon>Salicaceae</taxon>
        <taxon>Flacourtieae</taxon>
        <taxon>Dovyalis</taxon>
    </lineage>
</organism>
<feature type="compositionally biased region" description="Basic and acidic residues" evidence="1">
    <location>
        <begin position="91"/>
        <end position="112"/>
    </location>
</feature>
<comment type="caution">
    <text evidence="3">The sequence shown here is derived from an EMBL/GenBank/DDBJ whole genome shotgun (WGS) entry which is preliminary data.</text>
</comment>
<keyword evidence="4" id="KW-1185">Reference proteome</keyword>
<keyword evidence="2" id="KW-0812">Transmembrane</keyword>
<dbReference type="Proteomes" id="UP001314170">
    <property type="component" value="Unassembled WGS sequence"/>
</dbReference>
<dbReference type="AlphaFoldDB" id="A0AAV1SAC5"/>
<feature type="region of interest" description="Disordered" evidence="1">
    <location>
        <begin position="53"/>
        <end position="112"/>
    </location>
</feature>
<protein>
    <submittedName>
        <fullName evidence="3">Uncharacterized protein</fullName>
    </submittedName>
</protein>
<keyword evidence="2" id="KW-1133">Transmembrane helix</keyword>
<dbReference type="PANTHER" id="PTHR34291">
    <property type="entry name" value="HYDROXYPROLINE-RICH GLYCOPROTEIN FAMILY PROTEIN"/>
    <property type="match status" value="1"/>
</dbReference>
<name>A0AAV1SAC5_9ROSI</name>
<dbReference type="PANTHER" id="PTHR34291:SF7">
    <property type="entry name" value="PROTEIN, PUTATIVE-RELATED"/>
    <property type="match status" value="1"/>
</dbReference>
<proteinExistence type="predicted"/>
<dbReference type="InterPro" id="IPR037699">
    <property type="entry name" value="At5g65660-like"/>
</dbReference>
<dbReference type="EMBL" id="CAWUPB010001173">
    <property type="protein sequence ID" value="CAK7347313.1"/>
    <property type="molecule type" value="Genomic_DNA"/>
</dbReference>
<keyword evidence="2" id="KW-0472">Membrane</keyword>
<evidence type="ECO:0000313" key="3">
    <source>
        <dbReference type="EMBL" id="CAK7347313.1"/>
    </source>
</evidence>
<gene>
    <name evidence="3" type="ORF">DCAF_LOCUS19997</name>
</gene>
<accession>A0AAV1SAC5</accession>
<evidence type="ECO:0000313" key="4">
    <source>
        <dbReference type="Proteomes" id="UP001314170"/>
    </source>
</evidence>
<evidence type="ECO:0000256" key="1">
    <source>
        <dbReference type="SAM" id="MobiDB-lite"/>
    </source>
</evidence>
<feature type="transmembrane region" description="Helical" evidence="2">
    <location>
        <begin position="12"/>
        <end position="35"/>
    </location>
</feature>
<reference evidence="3 4" key="1">
    <citation type="submission" date="2024-01" db="EMBL/GenBank/DDBJ databases">
        <authorList>
            <person name="Waweru B."/>
        </authorList>
    </citation>
    <scope>NUCLEOTIDE SEQUENCE [LARGE SCALE GENOMIC DNA]</scope>
</reference>